<dbReference type="KEGG" id="mbd:MEBOL_004775"/>
<keyword evidence="4" id="KW-1185">Reference proteome</keyword>
<feature type="signal peptide" evidence="1">
    <location>
        <begin position="1"/>
        <end position="23"/>
    </location>
</feature>
<feature type="chain" id="PRO_5012173955" evidence="1">
    <location>
        <begin position="24"/>
        <end position="264"/>
    </location>
</feature>
<gene>
    <name evidence="3" type="ORF">MEBOL_004775</name>
</gene>
<name>A0A250IJC7_9BACT</name>
<dbReference type="InterPro" id="IPR050114">
    <property type="entry name" value="UPF0173_UPF0282_UlaG_hydrolase"/>
</dbReference>
<protein>
    <submittedName>
        <fullName evidence="3">MBL fold metallo-hydrolase</fullName>
    </submittedName>
</protein>
<dbReference type="Pfam" id="PF12706">
    <property type="entry name" value="Lactamase_B_2"/>
    <property type="match status" value="1"/>
</dbReference>
<dbReference type="Gene3D" id="3.60.15.10">
    <property type="entry name" value="Ribonuclease Z/Hydroxyacylglutathione hydrolase-like"/>
    <property type="match status" value="1"/>
</dbReference>
<dbReference type="EMBL" id="CP022163">
    <property type="protein sequence ID" value="ATB31313.1"/>
    <property type="molecule type" value="Genomic_DNA"/>
</dbReference>
<sequence length="264" mass="28860">MHLLRLFTATAAALCLSSACIPADLFDPPPAPPSPPPDVNLPGDRIKTNFGNLIIHPINHATLALGWSSKTIYVDPVGDAARFAGLPAANVILVTDVHADHLSAETLTALAIPNHTLIIAPQAVYDALPPALQAVTRVLANDATTNVEDLIIEARPMYNTTPERVNFHTKGRGNGYLLTTGDRRVYIAGDTEDIPEMRALRGIDVAFLPMNLPYTMTVQQAADAVREFKPTIVYPYHFRDSDLAEFSRWVGTDAGVEVRLREWY</sequence>
<keyword evidence="1" id="KW-0732">Signal</keyword>
<dbReference type="GO" id="GO:0016787">
    <property type="term" value="F:hydrolase activity"/>
    <property type="evidence" value="ECO:0007669"/>
    <property type="project" value="UniProtKB-KW"/>
</dbReference>
<feature type="domain" description="Metallo-beta-lactamase" evidence="2">
    <location>
        <begin position="72"/>
        <end position="238"/>
    </location>
</feature>
<dbReference type="AlphaFoldDB" id="A0A250IJC7"/>
<evidence type="ECO:0000256" key="1">
    <source>
        <dbReference type="SAM" id="SignalP"/>
    </source>
</evidence>
<dbReference type="SUPFAM" id="SSF56281">
    <property type="entry name" value="Metallo-hydrolase/oxidoreductase"/>
    <property type="match status" value="1"/>
</dbReference>
<dbReference type="OrthoDB" id="9789133at2"/>
<evidence type="ECO:0000313" key="3">
    <source>
        <dbReference type="EMBL" id="ATB31313.1"/>
    </source>
</evidence>
<accession>A0A250IJC7</accession>
<dbReference type="PANTHER" id="PTHR43546:SF3">
    <property type="entry name" value="UPF0173 METAL-DEPENDENT HYDROLASE MJ1163"/>
    <property type="match status" value="1"/>
</dbReference>
<dbReference type="InterPro" id="IPR001279">
    <property type="entry name" value="Metallo-B-lactamas"/>
</dbReference>
<dbReference type="PANTHER" id="PTHR43546">
    <property type="entry name" value="UPF0173 METAL-DEPENDENT HYDROLASE MJ1163-RELATED"/>
    <property type="match status" value="1"/>
</dbReference>
<dbReference type="Proteomes" id="UP000217289">
    <property type="component" value="Chromosome"/>
</dbReference>
<evidence type="ECO:0000313" key="4">
    <source>
        <dbReference type="Proteomes" id="UP000217289"/>
    </source>
</evidence>
<proteinExistence type="predicted"/>
<dbReference type="InterPro" id="IPR036866">
    <property type="entry name" value="RibonucZ/Hydroxyglut_hydro"/>
</dbReference>
<keyword evidence="3" id="KW-0378">Hydrolase</keyword>
<organism evidence="3 4">
    <name type="scientific">Melittangium boletus DSM 14713</name>
    <dbReference type="NCBI Taxonomy" id="1294270"/>
    <lineage>
        <taxon>Bacteria</taxon>
        <taxon>Pseudomonadati</taxon>
        <taxon>Myxococcota</taxon>
        <taxon>Myxococcia</taxon>
        <taxon>Myxococcales</taxon>
        <taxon>Cystobacterineae</taxon>
        <taxon>Archangiaceae</taxon>
        <taxon>Melittangium</taxon>
    </lineage>
</organism>
<dbReference type="PROSITE" id="PS51257">
    <property type="entry name" value="PROKAR_LIPOPROTEIN"/>
    <property type="match status" value="1"/>
</dbReference>
<dbReference type="RefSeq" id="WP_095979657.1">
    <property type="nucleotide sequence ID" value="NZ_CP022163.1"/>
</dbReference>
<reference evidence="3 4" key="1">
    <citation type="submission" date="2017-06" db="EMBL/GenBank/DDBJ databases">
        <authorList>
            <person name="Kim H.J."/>
            <person name="Triplett B.A."/>
        </authorList>
    </citation>
    <scope>NUCLEOTIDE SEQUENCE [LARGE SCALE GENOMIC DNA]</scope>
    <source>
        <strain evidence="3 4">DSM 14713</strain>
    </source>
</reference>
<evidence type="ECO:0000259" key="2">
    <source>
        <dbReference type="Pfam" id="PF12706"/>
    </source>
</evidence>